<name>A0ABP1RA61_9HEXA</name>
<gene>
    <name evidence="5" type="ORF">ODALV1_LOCUS20453</name>
</gene>
<dbReference type="Proteomes" id="UP001642540">
    <property type="component" value="Unassembled WGS sequence"/>
</dbReference>
<dbReference type="SMART" id="SM00715">
    <property type="entry name" value="LA"/>
    <property type="match status" value="1"/>
</dbReference>
<dbReference type="PANTHER" id="PTHR22792">
    <property type="entry name" value="LUPUS LA PROTEIN-RELATED"/>
    <property type="match status" value="1"/>
</dbReference>
<feature type="compositionally biased region" description="Basic and acidic residues" evidence="3">
    <location>
        <begin position="48"/>
        <end position="57"/>
    </location>
</feature>
<dbReference type="Gene3D" id="1.10.10.10">
    <property type="entry name" value="Winged helix-like DNA-binding domain superfamily/Winged helix DNA-binding domain"/>
    <property type="match status" value="1"/>
</dbReference>
<feature type="compositionally biased region" description="Polar residues" evidence="3">
    <location>
        <begin position="96"/>
        <end position="112"/>
    </location>
</feature>
<dbReference type="InterPro" id="IPR036388">
    <property type="entry name" value="WH-like_DNA-bd_sf"/>
</dbReference>
<feature type="compositionally biased region" description="Basic and acidic residues" evidence="3">
    <location>
        <begin position="134"/>
        <end position="145"/>
    </location>
</feature>
<keyword evidence="1 2" id="KW-0694">RNA-binding</keyword>
<dbReference type="InterPro" id="IPR045180">
    <property type="entry name" value="La_dom_prot"/>
</dbReference>
<evidence type="ECO:0000259" key="4">
    <source>
        <dbReference type="PROSITE" id="PS50961"/>
    </source>
</evidence>
<feature type="region of interest" description="Disordered" evidence="3">
    <location>
        <begin position="134"/>
        <end position="165"/>
    </location>
</feature>
<feature type="compositionally biased region" description="Polar residues" evidence="3">
    <location>
        <begin position="249"/>
        <end position="260"/>
    </location>
</feature>
<feature type="compositionally biased region" description="Basic and acidic residues" evidence="3">
    <location>
        <begin position="86"/>
        <end position="95"/>
    </location>
</feature>
<dbReference type="PROSITE" id="PS50961">
    <property type="entry name" value="HTH_LA"/>
    <property type="match status" value="1"/>
</dbReference>
<feature type="compositionally biased region" description="Gly residues" evidence="3">
    <location>
        <begin position="469"/>
        <end position="478"/>
    </location>
</feature>
<feature type="region of interest" description="Disordered" evidence="3">
    <location>
        <begin position="215"/>
        <end position="235"/>
    </location>
</feature>
<feature type="compositionally biased region" description="Low complexity" evidence="3">
    <location>
        <begin position="215"/>
        <end position="225"/>
    </location>
</feature>
<feature type="region of interest" description="Disordered" evidence="3">
    <location>
        <begin position="1"/>
        <end position="113"/>
    </location>
</feature>
<organism evidence="5 6">
    <name type="scientific">Orchesella dallaii</name>
    <dbReference type="NCBI Taxonomy" id="48710"/>
    <lineage>
        <taxon>Eukaryota</taxon>
        <taxon>Metazoa</taxon>
        <taxon>Ecdysozoa</taxon>
        <taxon>Arthropoda</taxon>
        <taxon>Hexapoda</taxon>
        <taxon>Collembola</taxon>
        <taxon>Entomobryomorpha</taxon>
        <taxon>Entomobryoidea</taxon>
        <taxon>Orchesellidae</taxon>
        <taxon>Orchesellinae</taxon>
        <taxon>Orchesella</taxon>
    </lineage>
</organism>
<reference evidence="5 6" key="1">
    <citation type="submission" date="2024-08" db="EMBL/GenBank/DDBJ databases">
        <authorList>
            <person name="Cucini C."/>
            <person name="Frati F."/>
        </authorList>
    </citation>
    <scope>NUCLEOTIDE SEQUENCE [LARGE SCALE GENOMIC DNA]</scope>
</reference>
<feature type="region of interest" description="Disordered" evidence="3">
    <location>
        <begin position="249"/>
        <end position="272"/>
    </location>
</feature>
<accession>A0ABP1RA61</accession>
<dbReference type="InterPro" id="IPR006630">
    <property type="entry name" value="La_HTH"/>
</dbReference>
<evidence type="ECO:0000313" key="6">
    <source>
        <dbReference type="Proteomes" id="UP001642540"/>
    </source>
</evidence>
<feature type="domain" description="HTH La-type RNA-binding" evidence="4">
    <location>
        <begin position="567"/>
        <end position="659"/>
    </location>
</feature>
<protein>
    <recommendedName>
        <fullName evidence="4">HTH La-type RNA-binding domain-containing protein</fullName>
    </recommendedName>
</protein>
<proteinExistence type="predicted"/>
<dbReference type="EMBL" id="CAXLJM020000068">
    <property type="protein sequence ID" value="CAL8124083.1"/>
    <property type="molecule type" value="Genomic_DNA"/>
</dbReference>
<dbReference type="InterPro" id="IPR036390">
    <property type="entry name" value="WH_DNA-bd_sf"/>
</dbReference>
<dbReference type="PANTHER" id="PTHR22792:SF132">
    <property type="entry name" value="LA-RELATED PROTEIN 1"/>
    <property type="match status" value="1"/>
</dbReference>
<evidence type="ECO:0000313" key="5">
    <source>
        <dbReference type="EMBL" id="CAL8124083.1"/>
    </source>
</evidence>
<feature type="region of interest" description="Disordered" evidence="3">
    <location>
        <begin position="669"/>
        <end position="695"/>
    </location>
</feature>
<keyword evidence="6" id="KW-1185">Reference proteome</keyword>
<comment type="caution">
    <text evidence="5">The sequence shown here is derived from an EMBL/GenBank/DDBJ whole genome shotgun (WGS) entry which is preliminary data.</text>
</comment>
<evidence type="ECO:0000256" key="3">
    <source>
        <dbReference type="SAM" id="MobiDB-lite"/>
    </source>
</evidence>
<evidence type="ECO:0000256" key="2">
    <source>
        <dbReference type="PROSITE-ProRule" id="PRU00332"/>
    </source>
</evidence>
<feature type="compositionally biased region" description="Polar residues" evidence="3">
    <location>
        <begin position="148"/>
        <end position="162"/>
    </location>
</feature>
<feature type="compositionally biased region" description="Polar residues" evidence="3">
    <location>
        <begin position="677"/>
        <end position="691"/>
    </location>
</feature>
<feature type="compositionally biased region" description="Basic and acidic residues" evidence="3">
    <location>
        <begin position="1"/>
        <end position="16"/>
    </location>
</feature>
<feature type="region of interest" description="Disordered" evidence="3">
    <location>
        <begin position="359"/>
        <end position="487"/>
    </location>
</feature>
<sequence>MSVDKDLSVKKEGGDRQEDDSDFVLVVNRKKNHSTSESHGYYKNVPGRKYDDHEYEYRRRRSADHRAREFRDNSSGSRGHRKNKGRERERSENSHTRTQPQVNQNGVQNKENVNGGVIKSFSLVVAGGSGLESLEDHHQDNKKIDTVSIPTSSNDTASLTSEETNDSIRNEPILEYVEAPPPPVNPWFKNKRNNNQQQVKMQQPKTNNTAITQKQNQNVQKQQDQAKPNIPTAAVSPKAQRIIKETGVHNNSQPLTNSKVASKGPDIAQPRETSPIPQVYYREMANGFRPGRGRGSYSASAARTIPSRSQVLSQIKSSVKINNANEDWPSLGEAIKSPAEEPNADVVSNEITQQRAQIYSQSTTANPSKPAVGIIESGSENERVSTSSDDENDESRNGLKRRPSKQRWVPLDITEPEPADQRNKSKGSKHTRDTRYHQSRSKGKENVMNGHSDYSDYERLNNNRMRGNGYRGRGGQRGGMRRHNNMSRNSLNMINGIEVLTGTGSEFNDYPHDFTTLTPMYPAVSEFIMPYVANGYFPTPFSPPPTVLVEHEPIPIASVVPIPVAPVDNVALLIDLVRTQIEYYFSSENLEKDFYLRRKMDVDGYLPVHLIATFPRVKNMTQEYSIVISAIQGSENLELKSDLSSVRTRINPEKWPLPDHSAVINPSVSSIDKESSSRVNNNEVGSESLNPNVPEFVPQQQINSVAY</sequence>
<evidence type="ECO:0000256" key="1">
    <source>
        <dbReference type="ARBA" id="ARBA00022884"/>
    </source>
</evidence>
<dbReference type="Pfam" id="PF05383">
    <property type="entry name" value="La"/>
    <property type="match status" value="1"/>
</dbReference>
<dbReference type="SUPFAM" id="SSF46785">
    <property type="entry name" value="Winged helix' DNA-binding domain"/>
    <property type="match status" value="1"/>
</dbReference>